<proteinExistence type="predicted"/>
<feature type="transmembrane region" description="Helical" evidence="1">
    <location>
        <begin position="209"/>
        <end position="232"/>
    </location>
</feature>
<keyword evidence="1" id="KW-0472">Membrane</keyword>
<accession>A0AAN6RFU9</accession>
<name>A0AAN6RFU9_9PLEO</name>
<dbReference type="Proteomes" id="UP001280581">
    <property type="component" value="Unassembled WGS sequence"/>
</dbReference>
<protein>
    <recommendedName>
        <fullName evidence="2">DUF6594 domain-containing protein</fullName>
    </recommendedName>
</protein>
<keyword evidence="1" id="KW-0812">Transmembrane</keyword>
<evidence type="ECO:0000313" key="3">
    <source>
        <dbReference type="EMBL" id="KAK3208653.1"/>
    </source>
</evidence>
<comment type="caution">
    <text evidence="3">The sequence shown here is derived from an EMBL/GenBank/DDBJ whole genome shotgun (WGS) entry which is preliminary data.</text>
</comment>
<feature type="transmembrane region" description="Helical" evidence="1">
    <location>
        <begin position="238"/>
        <end position="256"/>
    </location>
</feature>
<evidence type="ECO:0000259" key="2">
    <source>
        <dbReference type="Pfam" id="PF20237"/>
    </source>
</evidence>
<dbReference type="Pfam" id="PF20237">
    <property type="entry name" value="DUF6594"/>
    <property type="match status" value="1"/>
</dbReference>
<evidence type="ECO:0000256" key="1">
    <source>
        <dbReference type="SAM" id="Phobius"/>
    </source>
</evidence>
<gene>
    <name evidence="3" type="ORF">GRF29_77g1489632</name>
</gene>
<keyword evidence="4" id="KW-1185">Reference proteome</keyword>
<dbReference type="AlphaFoldDB" id="A0AAN6RFU9"/>
<evidence type="ECO:0000313" key="4">
    <source>
        <dbReference type="Proteomes" id="UP001280581"/>
    </source>
</evidence>
<dbReference type="InterPro" id="IPR046529">
    <property type="entry name" value="DUF6594"/>
</dbReference>
<sequence>MPAQQTSWPTHAYAAYYKESAEHPEQLKFRTFGAQWIKKLDDDADELHRLEAELNEGVADMFANDIRIMPNKPYTILDCPRRLTEREEYAELHEKWLKMENLRRTYSQDVCLVNKLFQLPLPTRYGTSRLEETEGLFANGKFGPTDEAENEYRNPHAPDFVSVVEAKSSNILIGFVIKHRRWIYKLIVRPLRKLFRKDPDVSGMQLEDIIAFADALACVFFPFLLTATMFALARVPSIMVRIVVVGVFGLIFSVLAQLQSGPGLARGQIISITAAYFAVASVFVSVPDDKPCKCA</sequence>
<feature type="transmembrane region" description="Helical" evidence="1">
    <location>
        <begin position="268"/>
        <end position="286"/>
    </location>
</feature>
<dbReference type="EMBL" id="WVTA01000007">
    <property type="protein sequence ID" value="KAK3208653.1"/>
    <property type="molecule type" value="Genomic_DNA"/>
</dbReference>
<feature type="domain" description="DUF6594" evidence="2">
    <location>
        <begin position="13"/>
        <end position="279"/>
    </location>
</feature>
<keyword evidence="1" id="KW-1133">Transmembrane helix</keyword>
<dbReference type="PANTHER" id="PTHR34502">
    <property type="entry name" value="DUF6594 DOMAIN-CONTAINING PROTEIN-RELATED"/>
    <property type="match status" value="1"/>
</dbReference>
<organism evidence="3 4">
    <name type="scientific">Pseudopithomyces chartarum</name>
    <dbReference type="NCBI Taxonomy" id="1892770"/>
    <lineage>
        <taxon>Eukaryota</taxon>
        <taxon>Fungi</taxon>
        <taxon>Dikarya</taxon>
        <taxon>Ascomycota</taxon>
        <taxon>Pezizomycotina</taxon>
        <taxon>Dothideomycetes</taxon>
        <taxon>Pleosporomycetidae</taxon>
        <taxon>Pleosporales</taxon>
        <taxon>Massarineae</taxon>
        <taxon>Didymosphaeriaceae</taxon>
        <taxon>Pseudopithomyces</taxon>
    </lineage>
</organism>
<reference evidence="3 4" key="1">
    <citation type="submission" date="2021-02" db="EMBL/GenBank/DDBJ databases">
        <title>Genome assembly of Pseudopithomyces chartarum.</title>
        <authorList>
            <person name="Jauregui R."/>
            <person name="Singh J."/>
            <person name="Voisey C."/>
        </authorList>
    </citation>
    <scope>NUCLEOTIDE SEQUENCE [LARGE SCALE GENOMIC DNA]</scope>
    <source>
        <strain evidence="3 4">AGR01</strain>
    </source>
</reference>
<dbReference type="PANTHER" id="PTHR34502:SF4">
    <property type="entry name" value="DUF6594 DOMAIN-CONTAINING PROTEIN"/>
    <property type="match status" value="1"/>
</dbReference>